<dbReference type="Proteomes" id="UP000324800">
    <property type="component" value="Unassembled WGS sequence"/>
</dbReference>
<organism evidence="2 3">
    <name type="scientific">Streblomastix strix</name>
    <dbReference type="NCBI Taxonomy" id="222440"/>
    <lineage>
        <taxon>Eukaryota</taxon>
        <taxon>Metamonada</taxon>
        <taxon>Preaxostyla</taxon>
        <taxon>Oxymonadida</taxon>
        <taxon>Streblomastigidae</taxon>
        <taxon>Streblomastix</taxon>
    </lineage>
</organism>
<comment type="caution">
    <text evidence="2">The sequence shown here is derived from an EMBL/GenBank/DDBJ whole genome shotgun (WGS) entry which is preliminary data.</text>
</comment>
<reference evidence="2 3" key="1">
    <citation type="submission" date="2019-03" db="EMBL/GenBank/DDBJ databases">
        <title>Single cell metagenomics reveals metabolic interactions within the superorganism composed of flagellate Streblomastix strix and complex community of Bacteroidetes bacteria on its surface.</title>
        <authorList>
            <person name="Treitli S.C."/>
            <person name="Kolisko M."/>
            <person name="Husnik F."/>
            <person name="Keeling P."/>
            <person name="Hampl V."/>
        </authorList>
    </citation>
    <scope>NUCLEOTIDE SEQUENCE [LARGE SCALE GENOMIC DNA]</scope>
    <source>
        <strain evidence="2">ST1C</strain>
    </source>
</reference>
<name>A0A5J4W4A2_9EUKA</name>
<evidence type="ECO:0000313" key="3">
    <source>
        <dbReference type="Proteomes" id="UP000324800"/>
    </source>
</evidence>
<feature type="transmembrane region" description="Helical" evidence="1">
    <location>
        <begin position="34"/>
        <end position="54"/>
    </location>
</feature>
<proteinExistence type="predicted"/>
<protein>
    <submittedName>
        <fullName evidence="2">Uncharacterized protein</fullName>
    </submittedName>
</protein>
<keyword evidence="1" id="KW-0472">Membrane</keyword>
<dbReference type="EMBL" id="SNRW01003445">
    <property type="protein sequence ID" value="KAA6389824.1"/>
    <property type="molecule type" value="Genomic_DNA"/>
</dbReference>
<evidence type="ECO:0000313" key="2">
    <source>
        <dbReference type="EMBL" id="KAA6389824.1"/>
    </source>
</evidence>
<evidence type="ECO:0000256" key="1">
    <source>
        <dbReference type="SAM" id="Phobius"/>
    </source>
</evidence>
<dbReference type="AlphaFoldDB" id="A0A5J4W4A2"/>
<sequence length="84" mass="9769">MPTNWENKGDDGFEQIEKTSEKKKDIRDGGGMNIVLLLSLKFSFLIPVSSSFLNKQVFPIQFQRILRVLKPAMHKLERNVIYLM</sequence>
<accession>A0A5J4W4A2</accession>
<keyword evidence="1" id="KW-0812">Transmembrane</keyword>
<gene>
    <name evidence="2" type="ORF">EZS28_014649</name>
</gene>
<keyword evidence="1" id="KW-1133">Transmembrane helix</keyword>